<reference evidence="1 2" key="1">
    <citation type="journal article" date="2015" name="Int. J. Syst. Evol. Microbiol.">
        <title>Roseomonas oryzae sp. nov., isolated from paddy rhizosphere soil.</title>
        <authorList>
            <person name="Ramaprasad E.V."/>
            <person name="Sasikala Ch."/>
            <person name="Ramana Ch.V."/>
        </authorList>
    </citation>
    <scope>NUCLEOTIDE SEQUENCE [LARGE SCALE GENOMIC DNA]</scope>
    <source>
        <strain evidence="1 2">KCTC 42542</strain>
    </source>
</reference>
<dbReference type="RefSeq" id="WP_149813852.1">
    <property type="nucleotide sequence ID" value="NZ_VUKA01000018.1"/>
</dbReference>
<protein>
    <submittedName>
        <fullName evidence="1">Uncharacterized protein</fullName>
    </submittedName>
</protein>
<evidence type="ECO:0000313" key="2">
    <source>
        <dbReference type="Proteomes" id="UP000322110"/>
    </source>
</evidence>
<dbReference type="EMBL" id="VUKA01000018">
    <property type="protein sequence ID" value="KAA2211670.1"/>
    <property type="molecule type" value="Genomic_DNA"/>
</dbReference>
<dbReference type="Proteomes" id="UP000322110">
    <property type="component" value="Unassembled WGS sequence"/>
</dbReference>
<organism evidence="1 2">
    <name type="scientific">Teichococcus oryzae</name>
    <dbReference type="NCBI Taxonomy" id="1608942"/>
    <lineage>
        <taxon>Bacteria</taxon>
        <taxon>Pseudomonadati</taxon>
        <taxon>Pseudomonadota</taxon>
        <taxon>Alphaproteobacteria</taxon>
        <taxon>Acetobacterales</taxon>
        <taxon>Roseomonadaceae</taxon>
        <taxon>Roseomonas</taxon>
    </lineage>
</organism>
<evidence type="ECO:0000313" key="1">
    <source>
        <dbReference type="EMBL" id="KAA2211670.1"/>
    </source>
</evidence>
<dbReference type="AlphaFoldDB" id="A0A5B2TD09"/>
<sequence>MPDRPSDAEQRLLHQRHMLQLIEAADEAMRQVRLAAKELRSSEAREVAEWAGKGRECAREAQKVMIVAVYDSERST</sequence>
<proteinExistence type="predicted"/>
<gene>
    <name evidence="1" type="ORF">F0Q34_18995</name>
</gene>
<keyword evidence="2" id="KW-1185">Reference proteome</keyword>
<accession>A0A5B2TD09</accession>
<name>A0A5B2TD09_9PROT</name>
<comment type="caution">
    <text evidence="1">The sequence shown here is derived from an EMBL/GenBank/DDBJ whole genome shotgun (WGS) entry which is preliminary data.</text>
</comment>